<evidence type="ECO:0000313" key="2">
    <source>
        <dbReference type="EMBL" id="TFY63820.1"/>
    </source>
</evidence>
<dbReference type="PANTHER" id="PTHR43092">
    <property type="entry name" value="L-CYSTEINE DESULFHYDRASE"/>
    <property type="match status" value="1"/>
</dbReference>
<dbReference type="EMBL" id="SEKV01000118">
    <property type="protein sequence ID" value="TFY63820.1"/>
    <property type="molecule type" value="Genomic_DNA"/>
</dbReference>
<reference evidence="2 3" key="1">
    <citation type="submission" date="2019-01" db="EMBL/GenBank/DDBJ databases">
        <title>Genome sequencing of the rare red list fungi Fomitopsis rosea.</title>
        <authorList>
            <person name="Buettner E."/>
            <person name="Kellner H."/>
        </authorList>
    </citation>
    <scope>NUCLEOTIDE SEQUENCE [LARGE SCALE GENOMIC DNA]</scope>
    <source>
        <strain evidence="2 3">DSM 105464</strain>
    </source>
</reference>
<dbReference type="PANTHER" id="PTHR43092:SF2">
    <property type="entry name" value="HERCYNYLCYSTEINE SULFOXIDE LYASE"/>
    <property type="match status" value="1"/>
</dbReference>
<keyword evidence="1" id="KW-0663">Pyridoxal phosphate</keyword>
<dbReference type="InterPro" id="IPR015421">
    <property type="entry name" value="PyrdxlP-dep_Trfase_major"/>
</dbReference>
<dbReference type="SUPFAM" id="SSF53383">
    <property type="entry name" value="PLP-dependent transferases"/>
    <property type="match status" value="2"/>
</dbReference>
<accession>A0A4Y9YPS1</accession>
<dbReference type="STRING" id="34475.A0A4Y9YPS1"/>
<dbReference type="Proteomes" id="UP000298390">
    <property type="component" value="Unassembled WGS sequence"/>
</dbReference>
<comment type="caution">
    <text evidence="2">The sequence shown here is derived from an EMBL/GenBank/DDBJ whole genome shotgun (WGS) entry which is preliminary data.</text>
</comment>
<evidence type="ECO:0000313" key="3">
    <source>
        <dbReference type="Proteomes" id="UP000298390"/>
    </source>
</evidence>
<dbReference type="InterPro" id="IPR015424">
    <property type="entry name" value="PyrdxlP-dep_Trfase"/>
</dbReference>
<proteinExistence type="predicted"/>
<protein>
    <submittedName>
        <fullName evidence="2">Uncharacterized protein</fullName>
    </submittedName>
</protein>
<sequence>MTPESLALQCPGYGHRLRKYFAFDPEFVPLNHGALGATPRPVLDASNVLTLKFEFNPDDFLWLKYESKLNEVQRQIARLVNADTDECVLVPNVCNGINTILRNFEWREGDAIVIRFGSVDVTIALSIPAALQFRESLSGEEKINAYCRSLALAGGKRLAGNIGHTQVDQSPERVWTANMVAVELPLPSDVLPSFEIMRFIQVRLLALHKVYASAFYHNHRWWTRASAQVYNEISDFEKVGYALLDVCREIAQGYRRGPRL</sequence>
<gene>
    <name evidence="2" type="ORF">EVJ58_g3016</name>
</gene>
<evidence type="ECO:0000256" key="1">
    <source>
        <dbReference type="ARBA" id="ARBA00022898"/>
    </source>
</evidence>
<name>A0A4Y9YPS1_9APHY</name>
<dbReference type="AlphaFoldDB" id="A0A4Y9YPS1"/>
<organism evidence="2 3">
    <name type="scientific">Rhodofomes roseus</name>
    <dbReference type="NCBI Taxonomy" id="34475"/>
    <lineage>
        <taxon>Eukaryota</taxon>
        <taxon>Fungi</taxon>
        <taxon>Dikarya</taxon>
        <taxon>Basidiomycota</taxon>
        <taxon>Agaricomycotina</taxon>
        <taxon>Agaricomycetes</taxon>
        <taxon>Polyporales</taxon>
        <taxon>Rhodofomes</taxon>
    </lineage>
</organism>
<dbReference type="Gene3D" id="3.40.640.10">
    <property type="entry name" value="Type I PLP-dependent aspartate aminotransferase-like (Major domain)"/>
    <property type="match status" value="1"/>
</dbReference>